<comment type="caution">
    <text evidence="1">The sequence shown here is derived from an EMBL/GenBank/DDBJ whole genome shotgun (WGS) entry which is preliminary data.</text>
</comment>
<dbReference type="Proteomes" id="UP000429607">
    <property type="component" value="Unassembled WGS sequence"/>
</dbReference>
<evidence type="ECO:0000313" key="1">
    <source>
        <dbReference type="EMBL" id="KAE9045225.1"/>
    </source>
</evidence>
<accession>A0A6A3NVF5</accession>
<name>A0A6A3NVF5_9STRA</name>
<sequence length="185" mass="20333">MEVALLVAQLEALVEALGLSEELLVLEESPGLEEPVVLVVWAALVESVVSAVKWEAAWVALVGASVAPVQELVDLMVRVVLGFEVLAASEAWAAEDSEQQDSAVDSERKADSERLDSLALLRVKSRSTERRRRYMGIEAVLQCFFGRVHAQVIDVAIANFTIPLTFIRDQLPPLKLLNLRALSSW</sequence>
<dbReference type="AlphaFoldDB" id="A0A6A3NVF5"/>
<organism evidence="1 2">
    <name type="scientific">Phytophthora rubi</name>
    <dbReference type="NCBI Taxonomy" id="129364"/>
    <lineage>
        <taxon>Eukaryota</taxon>
        <taxon>Sar</taxon>
        <taxon>Stramenopiles</taxon>
        <taxon>Oomycota</taxon>
        <taxon>Peronosporomycetes</taxon>
        <taxon>Peronosporales</taxon>
        <taxon>Peronosporaceae</taxon>
        <taxon>Phytophthora</taxon>
    </lineage>
</organism>
<proteinExistence type="predicted"/>
<protein>
    <submittedName>
        <fullName evidence="1">Uncharacterized protein</fullName>
    </submittedName>
</protein>
<reference evidence="1 2" key="1">
    <citation type="submission" date="2018-09" db="EMBL/GenBank/DDBJ databases">
        <title>Genomic investigation of the strawberry pathogen Phytophthora fragariae indicates pathogenicity is determined by transcriptional variation in three key races.</title>
        <authorList>
            <person name="Adams T.M."/>
            <person name="Armitage A.D."/>
            <person name="Sobczyk M.K."/>
            <person name="Bates H.J."/>
            <person name="Dunwell J.M."/>
            <person name="Nellist C.F."/>
            <person name="Harrison R.J."/>
        </authorList>
    </citation>
    <scope>NUCLEOTIDE SEQUENCE [LARGE SCALE GENOMIC DNA]</scope>
    <source>
        <strain evidence="1 2">SCRP249</strain>
    </source>
</reference>
<evidence type="ECO:0000313" key="2">
    <source>
        <dbReference type="Proteomes" id="UP000429607"/>
    </source>
</evidence>
<dbReference type="EMBL" id="QXFV01000219">
    <property type="protein sequence ID" value="KAE9045225.1"/>
    <property type="molecule type" value="Genomic_DNA"/>
</dbReference>
<gene>
    <name evidence="1" type="ORF">PR001_g5050</name>
</gene>